<dbReference type="EMBL" id="CP020559">
    <property type="protein sequence ID" value="ARE88500.1"/>
    <property type="molecule type" value="Genomic_DNA"/>
</dbReference>
<accession>A0AAC9WI69</accession>
<proteinExistence type="predicted"/>
<evidence type="ECO:0000313" key="4">
    <source>
        <dbReference type="Proteomes" id="UP000177894"/>
    </source>
</evidence>
<evidence type="ECO:0000313" key="2">
    <source>
        <dbReference type="EMBL" id="AOY77882.1"/>
    </source>
</evidence>
<dbReference type="Gene3D" id="3.40.50.2020">
    <property type="match status" value="1"/>
</dbReference>
<organism evidence="3 5">
    <name type="scientific">Clostridium formicaceticum</name>
    <dbReference type="NCBI Taxonomy" id="1497"/>
    <lineage>
        <taxon>Bacteria</taxon>
        <taxon>Bacillati</taxon>
        <taxon>Bacillota</taxon>
        <taxon>Clostridia</taxon>
        <taxon>Eubacteriales</taxon>
        <taxon>Clostridiaceae</taxon>
        <taxon>Clostridium</taxon>
    </lineage>
</organism>
<dbReference type="SUPFAM" id="SSF53271">
    <property type="entry name" value="PRTase-like"/>
    <property type="match status" value="1"/>
</dbReference>
<reference evidence="3 5" key="2">
    <citation type="submission" date="2017-03" db="EMBL/GenBank/DDBJ databases">
        <title>Complete sequence of Clostridium formicaceticum DSM 92.</title>
        <authorList>
            <person name="Poehlein A."/>
            <person name="Karl M."/>
            <person name="Bengelsdorf F.R."/>
            <person name="Duerre P."/>
            <person name="Daniel R."/>
        </authorList>
    </citation>
    <scope>NUCLEOTIDE SEQUENCE [LARGE SCALE GENOMIC DNA]</scope>
    <source>
        <strain evidence="3 5">DSM 92</strain>
    </source>
</reference>
<dbReference type="Proteomes" id="UP000192478">
    <property type="component" value="Chromosome"/>
</dbReference>
<protein>
    <recommendedName>
        <fullName evidence="1">PRTase-CE domain-containing protein</fullName>
    </recommendedName>
</protein>
<dbReference type="CDD" id="cd06223">
    <property type="entry name" value="PRTases_typeI"/>
    <property type="match status" value="1"/>
</dbReference>
<dbReference type="InterPro" id="IPR029057">
    <property type="entry name" value="PRTase-like"/>
</dbReference>
<keyword evidence="4" id="KW-1185">Reference proteome</keyword>
<dbReference type="InterPro" id="IPR000836">
    <property type="entry name" value="PRTase_dom"/>
</dbReference>
<dbReference type="Pfam" id="PF24390">
    <property type="entry name" value="PRTase-CE"/>
    <property type="match status" value="1"/>
</dbReference>
<sequence length="312" mass="37135">MSDLEEKIKNISNELLAKWGKDRRTENLENTILKWLSPVSEEYEKNILIELLNNFNYYSRTTMNNCFVELHSNFVTCEPSHEYSIFTSIKSKDGHVNSSQELIIYYRNINEVNYSAVIDDLKVLIDKEEWDYVKNIVLIDDIIGTGKTIINYLKNYVEELKNKKVFILVIEVAEQAYDRLMDFGKENDLSIEIVYVNKFKKVFFEEHIFKNGEHEKARTVVENRELMLWNGKTDNVLGYQRTEALTAFVTNTPNNTLSSFWCESKYVEWYPLFPRRKDELPKWKKEHINQKKKKQNSANYMLKKIKQTERKC</sequence>
<evidence type="ECO:0000313" key="3">
    <source>
        <dbReference type="EMBL" id="ARE88500.1"/>
    </source>
</evidence>
<dbReference type="Proteomes" id="UP000177894">
    <property type="component" value="Chromosome"/>
</dbReference>
<dbReference type="KEGG" id="cfm:BJL90_19665"/>
<reference evidence="2 4" key="1">
    <citation type="submission" date="2016-10" db="EMBL/GenBank/DDBJ databases">
        <title>Complete Genome Sequence of Acetogen Clostridium formicoaceticum ATCC 27076.</title>
        <authorList>
            <person name="Bao T."/>
            <person name="Cheng C."/>
            <person name="Zhao J."/>
            <person name="Yang S.-T."/>
            <person name="Wang J."/>
            <person name="Wang M."/>
        </authorList>
    </citation>
    <scope>NUCLEOTIDE SEQUENCE [LARGE SCALE GENOMIC DNA]</scope>
    <source>
        <strain evidence="2 4">ATCC 27076</strain>
    </source>
</reference>
<name>A0AAC9WI69_9CLOT</name>
<dbReference type="RefSeq" id="WP_070972214.1">
    <property type="nucleotide sequence ID" value="NZ_CP017603.1"/>
</dbReference>
<feature type="domain" description="PRTase-CE" evidence="1">
    <location>
        <begin position="34"/>
        <end position="275"/>
    </location>
</feature>
<evidence type="ECO:0000313" key="5">
    <source>
        <dbReference type="Proteomes" id="UP000192478"/>
    </source>
</evidence>
<gene>
    <name evidence="2" type="ORF">BJL90_19665</name>
    <name evidence="3" type="ORF">CLFO_29030</name>
</gene>
<dbReference type="AlphaFoldDB" id="A0AAC9WI69"/>
<evidence type="ECO:0000259" key="1">
    <source>
        <dbReference type="Pfam" id="PF24390"/>
    </source>
</evidence>
<dbReference type="InterPro" id="IPR056920">
    <property type="entry name" value="PRTase-CE"/>
</dbReference>
<dbReference type="EMBL" id="CP017603">
    <property type="protein sequence ID" value="AOY77882.1"/>
    <property type="molecule type" value="Genomic_DNA"/>
</dbReference>